<feature type="domain" description="HTH tetR-type" evidence="5">
    <location>
        <begin position="8"/>
        <end position="68"/>
    </location>
</feature>
<dbReference type="Pfam" id="PF00440">
    <property type="entry name" value="TetR_N"/>
    <property type="match status" value="1"/>
</dbReference>
<keyword evidence="3" id="KW-0804">Transcription</keyword>
<evidence type="ECO:0000256" key="4">
    <source>
        <dbReference type="PROSITE-ProRule" id="PRU00335"/>
    </source>
</evidence>
<dbReference type="EMBL" id="AE017194">
    <property type="protein sequence ID" value="AAS42423.1"/>
    <property type="molecule type" value="Genomic_DNA"/>
</dbReference>
<dbReference type="PROSITE" id="PS50977">
    <property type="entry name" value="HTH_TETR_2"/>
    <property type="match status" value="1"/>
</dbReference>
<dbReference type="GO" id="GO:0000976">
    <property type="term" value="F:transcription cis-regulatory region binding"/>
    <property type="evidence" value="ECO:0007669"/>
    <property type="project" value="TreeGrafter"/>
</dbReference>
<dbReference type="Proteomes" id="UP000002527">
    <property type="component" value="Chromosome"/>
</dbReference>
<sequence>MRKMTDKALTKNVVLDAAEKELMKYGWSRTTLVSIAKSLDVSHAALYSYFRSKATLRDAILERWLFKYSDQLEKIAGKDGETESILQEWFFRLFQLKKKELLENEELFTLNSSLVQQKNKVIQKHEERLVGQLENVINRGIERNEIEKQDSLFLAHTLFWLLSVFYHPAFSERWKEERINEEFQKSWEIVTCGIFRK</sequence>
<dbReference type="PANTHER" id="PTHR30055:SF151">
    <property type="entry name" value="TRANSCRIPTIONAL REGULATORY PROTEIN"/>
    <property type="match status" value="1"/>
</dbReference>
<evidence type="ECO:0000256" key="1">
    <source>
        <dbReference type="ARBA" id="ARBA00023015"/>
    </source>
</evidence>
<evidence type="ECO:0000256" key="3">
    <source>
        <dbReference type="ARBA" id="ARBA00023163"/>
    </source>
</evidence>
<dbReference type="InterPro" id="IPR009057">
    <property type="entry name" value="Homeodomain-like_sf"/>
</dbReference>
<feature type="DNA-binding region" description="H-T-H motif" evidence="4">
    <location>
        <begin position="31"/>
        <end position="50"/>
    </location>
</feature>
<dbReference type="KEGG" id="bca:BCE_3517"/>
<proteinExistence type="predicted"/>
<evidence type="ECO:0000256" key="2">
    <source>
        <dbReference type="ARBA" id="ARBA00023125"/>
    </source>
</evidence>
<evidence type="ECO:0000313" key="7">
    <source>
        <dbReference type="Proteomes" id="UP000002527"/>
    </source>
</evidence>
<keyword evidence="1" id="KW-0805">Transcription regulation</keyword>
<evidence type="ECO:0000259" key="5">
    <source>
        <dbReference type="PROSITE" id="PS50977"/>
    </source>
</evidence>
<keyword evidence="2 4" id="KW-0238">DNA-binding</keyword>
<dbReference type="Gene3D" id="1.10.357.10">
    <property type="entry name" value="Tetracycline Repressor, domain 2"/>
    <property type="match status" value="1"/>
</dbReference>
<evidence type="ECO:0000313" key="6">
    <source>
        <dbReference type="EMBL" id="AAS42423.1"/>
    </source>
</evidence>
<dbReference type="PRINTS" id="PR00455">
    <property type="entry name" value="HTHTETR"/>
</dbReference>
<dbReference type="InterPro" id="IPR001647">
    <property type="entry name" value="HTH_TetR"/>
</dbReference>
<dbReference type="AlphaFoldDB" id="Q733Z0"/>
<reference evidence="6 7" key="1">
    <citation type="journal article" date="2004" name="Nucleic Acids Res.">
        <title>The genome sequence of Bacillus cereus ATCC 10987 reveals metabolic adaptations and a large plasmid related to Bacillus anthracis pXO1.</title>
        <authorList>
            <person name="Rasko D.A."/>
            <person name="Ravel J."/>
            <person name="Okstad O.A."/>
            <person name="Helgason E."/>
            <person name="Cer R.Z."/>
            <person name="Jiang L."/>
            <person name="Shores K.A."/>
            <person name="Fouts D.E."/>
            <person name="Tourasse N.J."/>
            <person name="Angiuoli S.V."/>
            <person name="Kolonay J."/>
            <person name="Nelson W.C."/>
            <person name="Kolsto A.-B."/>
            <person name="Fraser C.M."/>
            <person name="Read T.D."/>
        </authorList>
    </citation>
    <scope>NUCLEOTIDE SEQUENCE [LARGE SCALE GENOMIC DNA]</scope>
    <source>
        <strain evidence="7">ATCC 10987 / NRS 248</strain>
    </source>
</reference>
<name>Q733Z0_BACC1</name>
<dbReference type="InterPro" id="IPR041478">
    <property type="entry name" value="TetR_C_27"/>
</dbReference>
<dbReference type="PANTHER" id="PTHR30055">
    <property type="entry name" value="HTH-TYPE TRANSCRIPTIONAL REGULATOR RUTR"/>
    <property type="match status" value="1"/>
</dbReference>
<dbReference type="GO" id="GO:0003700">
    <property type="term" value="F:DNA-binding transcription factor activity"/>
    <property type="evidence" value="ECO:0007669"/>
    <property type="project" value="TreeGrafter"/>
</dbReference>
<organism evidence="6 7">
    <name type="scientific">Bacillus cereus (strain ATCC 10987 / NRS 248)</name>
    <dbReference type="NCBI Taxonomy" id="222523"/>
    <lineage>
        <taxon>Bacteria</taxon>
        <taxon>Bacillati</taxon>
        <taxon>Bacillota</taxon>
        <taxon>Bacilli</taxon>
        <taxon>Bacillales</taxon>
        <taxon>Bacillaceae</taxon>
        <taxon>Bacillus</taxon>
        <taxon>Bacillus cereus group</taxon>
    </lineage>
</organism>
<dbReference type="HOGENOM" id="CLU_069356_7_2_9"/>
<accession>Q733Z0</accession>
<protein>
    <submittedName>
        <fullName evidence="6">Trancscriptional regulator MtrR, putative</fullName>
    </submittedName>
</protein>
<gene>
    <name evidence="6" type="ordered locus">BCE_3517</name>
</gene>
<dbReference type="SUPFAM" id="SSF48498">
    <property type="entry name" value="Tetracyclin repressor-like, C-terminal domain"/>
    <property type="match status" value="1"/>
</dbReference>
<dbReference type="Pfam" id="PF17935">
    <property type="entry name" value="TetR_C_27"/>
    <property type="match status" value="1"/>
</dbReference>
<dbReference type="InterPro" id="IPR036271">
    <property type="entry name" value="Tet_transcr_reg_TetR-rel_C_sf"/>
</dbReference>
<dbReference type="SUPFAM" id="SSF46689">
    <property type="entry name" value="Homeodomain-like"/>
    <property type="match status" value="1"/>
</dbReference>
<dbReference type="InterPro" id="IPR050109">
    <property type="entry name" value="HTH-type_TetR-like_transc_reg"/>
</dbReference>